<evidence type="ECO:0000256" key="1">
    <source>
        <dbReference type="ARBA" id="ARBA00004589"/>
    </source>
</evidence>
<keyword evidence="2" id="KW-0472">Membrane</keyword>
<dbReference type="Proteomes" id="UP001152964">
    <property type="component" value="Chromosome 12"/>
</dbReference>
<organism evidence="8 9">
    <name type="scientific">Saccharomyces eubayanus</name>
    <name type="common">Yeast</name>
    <dbReference type="NCBI Taxonomy" id="1080349"/>
    <lineage>
        <taxon>Eukaryota</taxon>
        <taxon>Fungi</taxon>
        <taxon>Dikarya</taxon>
        <taxon>Ascomycota</taxon>
        <taxon>Saccharomycotina</taxon>
        <taxon>Saccharomycetes</taxon>
        <taxon>Saccharomycetales</taxon>
        <taxon>Saccharomycetaceae</taxon>
        <taxon>Saccharomyces</taxon>
    </lineage>
</organism>
<evidence type="ECO:0000313" key="8">
    <source>
        <dbReference type="EMBL" id="CAI1577757.1"/>
    </source>
</evidence>
<accession>A0ABN8VE06</accession>
<evidence type="ECO:0000256" key="4">
    <source>
        <dbReference type="ARBA" id="ARBA00023180"/>
    </source>
</evidence>
<feature type="region of interest" description="Disordered" evidence="6">
    <location>
        <begin position="74"/>
        <end position="103"/>
    </location>
</feature>
<evidence type="ECO:0000256" key="3">
    <source>
        <dbReference type="ARBA" id="ARBA00022729"/>
    </source>
</evidence>
<evidence type="ECO:0000256" key="7">
    <source>
        <dbReference type="SAM" id="SignalP"/>
    </source>
</evidence>
<dbReference type="EMBL" id="OX291502">
    <property type="protein sequence ID" value="CAI1577757.1"/>
    <property type="molecule type" value="Genomic_DNA"/>
</dbReference>
<keyword evidence="2" id="KW-0336">GPI-anchor</keyword>
<protein>
    <recommendedName>
        <fullName evidence="10">CCW12-like protein</fullName>
    </recommendedName>
</protein>
<dbReference type="Pfam" id="PF13928">
    <property type="entry name" value="Flocculin_t3"/>
    <property type="match status" value="1"/>
</dbReference>
<feature type="signal peptide" evidence="7">
    <location>
        <begin position="1"/>
        <end position="18"/>
    </location>
</feature>
<evidence type="ECO:0000256" key="6">
    <source>
        <dbReference type="SAM" id="MobiDB-lite"/>
    </source>
</evidence>
<evidence type="ECO:0000313" key="9">
    <source>
        <dbReference type="Proteomes" id="UP001152964"/>
    </source>
</evidence>
<feature type="compositionally biased region" description="Polar residues" evidence="6">
    <location>
        <begin position="94"/>
        <end position="103"/>
    </location>
</feature>
<keyword evidence="4" id="KW-0325">Glycoprotein</keyword>
<reference evidence="8" key="1">
    <citation type="submission" date="2022-08" db="EMBL/GenBank/DDBJ databases">
        <authorList>
            <person name="Byrne P K."/>
        </authorList>
    </citation>
    <scope>NUCLEOTIDE SEQUENCE</scope>
    <source>
        <strain evidence="8">UCD650</strain>
    </source>
</reference>
<sequence length="132" mass="13044">MQFSTVASFAAVAAVASAAANVTTATVSEESTTLVTITSCEDHVCSETVSPALVSTATVTVNDVITQYTTWCPLTTEAPKNGSTSAPVKPTEAPKNTTSAAPTHSVTSYTGAAAKALPAAGALLAGAAALLL</sequence>
<evidence type="ECO:0008006" key="10">
    <source>
        <dbReference type="Google" id="ProtNLM"/>
    </source>
</evidence>
<gene>
    <name evidence="8" type="primary">U6500L01750</name>
    <name evidence="8" type="ORF">SEUBUCD650_0L01750</name>
</gene>
<feature type="chain" id="PRO_5046021342" description="CCW12-like protein" evidence="7">
    <location>
        <begin position="19"/>
        <end position="132"/>
    </location>
</feature>
<evidence type="ECO:0000256" key="5">
    <source>
        <dbReference type="ARBA" id="ARBA00023288"/>
    </source>
</evidence>
<keyword evidence="3 7" id="KW-0732">Signal</keyword>
<dbReference type="InterPro" id="IPR025928">
    <property type="entry name" value="Flocculin_t3_rpt"/>
</dbReference>
<proteinExistence type="predicted"/>
<comment type="subcellular location">
    <subcellularLocation>
        <location evidence="1">Membrane</location>
        <topology evidence="1">Lipid-anchor</topology>
        <topology evidence="1">GPI-anchor</topology>
    </subcellularLocation>
</comment>
<keyword evidence="9" id="KW-1185">Reference proteome</keyword>
<name>A0ABN8VE06_SACEU</name>
<evidence type="ECO:0000256" key="2">
    <source>
        <dbReference type="ARBA" id="ARBA00022622"/>
    </source>
</evidence>
<keyword evidence="5" id="KW-0449">Lipoprotein</keyword>